<evidence type="ECO:0000313" key="3">
    <source>
        <dbReference type="Proteomes" id="UP000251243"/>
    </source>
</evidence>
<dbReference type="KEGG" id="vg:54993759"/>
<feature type="region of interest" description="Disordered" evidence="1">
    <location>
        <begin position="71"/>
        <end position="101"/>
    </location>
</feature>
<proteinExistence type="predicted"/>
<organism evidence="2 3">
    <name type="scientific">Microbacterium phage Zeta1847</name>
    <dbReference type="NCBI Taxonomy" id="2201444"/>
    <lineage>
        <taxon>Viruses</taxon>
        <taxon>Duplodnaviria</taxon>
        <taxon>Heunggongvirae</taxon>
        <taxon>Uroviricota</taxon>
        <taxon>Caudoviricetes</taxon>
        <taxon>Casidaviridae</taxon>
        <taxon>Zetavirus</taxon>
        <taxon>Zetavirus zeta1847</taxon>
    </lineage>
</organism>
<evidence type="ECO:0000313" key="2">
    <source>
        <dbReference type="EMBL" id="AWY06709.1"/>
    </source>
</evidence>
<keyword evidence="3" id="KW-1185">Reference proteome</keyword>
<dbReference type="CDD" id="cd00085">
    <property type="entry name" value="HNHc"/>
    <property type="match status" value="1"/>
</dbReference>
<accession>A0A2Z4QA38</accession>
<protein>
    <submittedName>
        <fullName evidence="2">HNH endonuclease</fullName>
    </submittedName>
</protein>
<dbReference type="Proteomes" id="UP000251243">
    <property type="component" value="Segment"/>
</dbReference>
<evidence type="ECO:0000256" key="1">
    <source>
        <dbReference type="SAM" id="MobiDB-lite"/>
    </source>
</evidence>
<dbReference type="InterPro" id="IPR003615">
    <property type="entry name" value="HNH_nuc"/>
</dbReference>
<dbReference type="RefSeq" id="YP_009803198.1">
    <property type="nucleotide sequence ID" value="NC_047992.1"/>
</dbReference>
<keyword evidence="2" id="KW-0255">Endonuclease</keyword>
<dbReference type="GeneID" id="54993759"/>
<keyword evidence="2" id="KW-0540">Nuclease</keyword>
<sequence>MAWENSDRKARLPSDWQARRKRVLARDRYRCQAELSTGELCLEPANQCDHIEHGDNHDESNLQSLCPYHHKHKSAREGVAARKPRPSRRRAPEPHPSLRRV</sequence>
<dbReference type="EMBL" id="MH271320">
    <property type="protein sequence ID" value="AWY06709.1"/>
    <property type="molecule type" value="Genomic_DNA"/>
</dbReference>
<reference evidence="3" key="1">
    <citation type="submission" date="2018-04" db="EMBL/GenBank/DDBJ databases">
        <authorList>
            <person name="Go L.Y."/>
            <person name="Mitchell J.A."/>
        </authorList>
    </citation>
    <scope>NUCLEOTIDE SEQUENCE [LARGE SCALE GENOMIC DNA]</scope>
</reference>
<keyword evidence="2" id="KW-0378">Hydrolase</keyword>
<dbReference type="GO" id="GO:0004519">
    <property type="term" value="F:endonuclease activity"/>
    <property type="evidence" value="ECO:0007669"/>
    <property type="project" value="UniProtKB-KW"/>
</dbReference>
<gene>
    <name evidence="2" type="primary">76</name>
    <name evidence="2" type="ORF">SEA_ZETA1847_76</name>
</gene>
<name>A0A2Z4QA38_9CAUD</name>